<dbReference type="SUPFAM" id="SSF51735">
    <property type="entry name" value="NAD(P)-binding Rossmann-fold domains"/>
    <property type="match status" value="1"/>
</dbReference>
<dbReference type="OrthoDB" id="286404at2"/>
<gene>
    <name evidence="3" type="ORF">B7R54_17515</name>
</gene>
<dbReference type="Gene3D" id="3.40.50.720">
    <property type="entry name" value="NAD(P)-binding Rossmann-like Domain"/>
    <property type="match status" value="1"/>
</dbReference>
<proteinExistence type="inferred from homology"/>
<dbReference type="AlphaFoldDB" id="A0A3E0VN07"/>
<dbReference type="PANTHER" id="PTHR42760">
    <property type="entry name" value="SHORT-CHAIN DEHYDROGENASES/REDUCTASES FAMILY MEMBER"/>
    <property type="match status" value="1"/>
</dbReference>
<dbReference type="InterPro" id="IPR002347">
    <property type="entry name" value="SDR_fam"/>
</dbReference>
<dbReference type="PANTHER" id="PTHR42760:SF5">
    <property type="entry name" value="2-DEHYDRO-3-DEOXY-D-GLUCONATE 5-DEHYDROGENASE"/>
    <property type="match status" value="1"/>
</dbReference>
<evidence type="ECO:0000313" key="3">
    <source>
        <dbReference type="EMBL" id="RFA10803.1"/>
    </source>
</evidence>
<comment type="caution">
    <text evidence="3">The sequence shown here is derived from an EMBL/GenBank/DDBJ whole genome shotgun (WGS) entry which is preliminary data.</text>
</comment>
<dbReference type="PRINTS" id="PR00081">
    <property type="entry name" value="GDHRDH"/>
</dbReference>
<organism evidence="3 4">
    <name type="scientific">Subtercola boreus</name>
    <dbReference type="NCBI Taxonomy" id="120213"/>
    <lineage>
        <taxon>Bacteria</taxon>
        <taxon>Bacillati</taxon>
        <taxon>Actinomycetota</taxon>
        <taxon>Actinomycetes</taxon>
        <taxon>Micrococcales</taxon>
        <taxon>Microbacteriaceae</taxon>
        <taxon>Subtercola</taxon>
    </lineage>
</organism>
<reference evidence="3 4" key="1">
    <citation type="submission" date="2017-04" db="EMBL/GenBank/DDBJ databases">
        <title>Comparative genome analysis of Subtercola boreus.</title>
        <authorList>
            <person name="Cho Y.-J."/>
            <person name="Cho A."/>
            <person name="Kim O.-S."/>
            <person name="Lee J.-I."/>
        </authorList>
    </citation>
    <scope>NUCLEOTIDE SEQUENCE [LARGE SCALE GENOMIC DNA]</scope>
    <source>
        <strain evidence="3 4">K300</strain>
    </source>
</reference>
<accession>A0A3E0VN07</accession>
<dbReference type="PRINTS" id="PR00080">
    <property type="entry name" value="SDRFAMILY"/>
</dbReference>
<keyword evidence="2" id="KW-0560">Oxidoreductase</keyword>
<protein>
    <submittedName>
        <fullName evidence="3">2-deoxy-D-gluconate 3-dehydrogenase</fullName>
    </submittedName>
</protein>
<comment type="similarity">
    <text evidence="1">Belongs to the short-chain dehydrogenases/reductases (SDR) family.</text>
</comment>
<dbReference type="Pfam" id="PF13561">
    <property type="entry name" value="adh_short_C2"/>
    <property type="match status" value="1"/>
</dbReference>
<name>A0A3E0VN07_9MICO</name>
<dbReference type="InterPro" id="IPR036291">
    <property type="entry name" value="NAD(P)-bd_dom_sf"/>
</dbReference>
<evidence type="ECO:0000256" key="1">
    <source>
        <dbReference type="ARBA" id="ARBA00006484"/>
    </source>
</evidence>
<dbReference type="Proteomes" id="UP000256486">
    <property type="component" value="Unassembled WGS sequence"/>
</dbReference>
<sequence>MTEGGEPGVDAKNGGAGIRGRGPFDLTGTLAVVTGAKRGIGLAMAEALAAAGADIIGVSATIEAQGSEAARRVEALGRSFEGIAVDFADRAAVEALGADLAGRERGVDILVNNAGTIERQPAAEHSLELWDRVLEVNLSSPFVLTQAVARSMIARGHGKIIFTASLLSFQGGITVPGYTASKSAIAGLTKALANEWMPHGITVNAIAPGYIATDNTQALQDDPERSAGILSRIPAGRWGRAVDLGGATVFLASSASDYVTGVTLPVDGGWLGR</sequence>
<dbReference type="PROSITE" id="PS00061">
    <property type="entry name" value="ADH_SHORT"/>
    <property type="match status" value="1"/>
</dbReference>
<evidence type="ECO:0000256" key="2">
    <source>
        <dbReference type="ARBA" id="ARBA00023002"/>
    </source>
</evidence>
<evidence type="ECO:0000313" key="4">
    <source>
        <dbReference type="Proteomes" id="UP000256486"/>
    </source>
</evidence>
<dbReference type="FunFam" id="3.40.50.720:FF:000084">
    <property type="entry name" value="Short-chain dehydrogenase reductase"/>
    <property type="match status" value="1"/>
</dbReference>
<dbReference type="EMBL" id="NBWZ01000001">
    <property type="protein sequence ID" value="RFA10803.1"/>
    <property type="molecule type" value="Genomic_DNA"/>
</dbReference>
<dbReference type="GO" id="GO:0016616">
    <property type="term" value="F:oxidoreductase activity, acting on the CH-OH group of donors, NAD or NADP as acceptor"/>
    <property type="evidence" value="ECO:0007669"/>
    <property type="project" value="TreeGrafter"/>
</dbReference>
<keyword evidence="4" id="KW-1185">Reference proteome</keyword>
<dbReference type="RefSeq" id="WP_116416178.1">
    <property type="nucleotide sequence ID" value="NZ_NBWZ01000001.1"/>
</dbReference>
<dbReference type="InterPro" id="IPR020904">
    <property type="entry name" value="Sc_DH/Rdtase_CS"/>
</dbReference>